<keyword evidence="2" id="KW-1185">Reference proteome</keyword>
<dbReference type="RefSeq" id="WP_109708675.1">
    <property type="nucleotide sequence ID" value="NZ_QGDS01000001.1"/>
</dbReference>
<dbReference type="Proteomes" id="UP000254051">
    <property type="component" value="Unassembled WGS sequence"/>
</dbReference>
<name>A0A316A366_9FIRM</name>
<accession>A0A316A366</accession>
<dbReference type="NCBIfam" id="TIGR01909">
    <property type="entry name" value="C_GCAxxG_C_C"/>
    <property type="match status" value="1"/>
</dbReference>
<dbReference type="Pfam" id="PF09719">
    <property type="entry name" value="C_GCAxxG_C_C"/>
    <property type="match status" value="1"/>
</dbReference>
<proteinExistence type="predicted"/>
<evidence type="ECO:0000313" key="2">
    <source>
        <dbReference type="Proteomes" id="UP000254051"/>
    </source>
</evidence>
<dbReference type="AlphaFoldDB" id="A0A316A366"/>
<dbReference type="OrthoDB" id="9791535at2"/>
<reference evidence="2" key="1">
    <citation type="submission" date="2017-07" db="EMBL/GenBank/DDBJ databases">
        <authorList>
            <person name="Varghese N."/>
            <person name="Submissions S."/>
        </authorList>
    </citation>
    <scope>NUCLEOTIDE SEQUENCE [LARGE SCALE GENOMIC DNA]</scope>
    <source>
        <strain evidence="2">NLAE-zl-C134</strain>
    </source>
</reference>
<gene>
    <name evidence="1" type="ORF">SAMN05216529_101571</name>
</gene>
<sequence>MTRKEQALEYHKKGYNCCQAVACTFCLDFGVSEEEMFKISEGFGFGMGMMEVCGAVTGMFMAIGLDNSVGNLEKGTSTKADTYKKVKAYAQKFKDKNQSILCRELKGIGADRPLCSCDQCIEDAVVLVEDYLRDKGIKESC</sequence>
<organism evidence="1 2">
    <name type="scientific">Faecalicatena contorta</name>
    <dbReference type="NCBI Taxonomy" id="39482"/>
    <lineage>
        <taxon>Bacteria</taxon>
        <taxon>Bacillati</taxon>
        <taxon>Bacillota</taxon>
        <taxon>Clostridia</taxon>
        <taxon>Lachnospirales</taxon>
        <taxon>Lachnospiraceae</taxon>
        <taxon>Faecalicatena</taxon>
    </lineage>
</organism>
<dbReference type="InterPro" id="IPR010181">
    <property type="entry name" value="CGCAxxGCC_motif"/>
</dbReference>
<evidence type="ECO:0000313" key="1">
    <source>
        <dbReference type="EMBL" id="SUQ12674.1"/>
    </source>
</evidence>
<dbReference type="EMBL" id="UHJJ01000001">
    <property type="protein sequence ID" value="SUQ12674.1"/>
    <property type="molecule type" value="Genomic_DNA"/>
</dbReference>
<protein>
    <submittedName>
        <fullName evidence="1">C_GCAxxG_C_C family probable redox protein</fullName>
    </submittedName>
</protein>